<accession>A0A5A7RB78</accession>
<protein>
    <submittedName>
        <fullName evidence="2">Evolutionarily conserved C-terminal region 10</fullName>
    </submittedName>
</protein>
<reference evidence="3" key="1">
    <citation type="journal article" date="2019" name="Curr. Biol.">
        <title>Genome Sequence of Striga asiatica Provides Insight into the Evolution of Plant Parasitism.</title>
        <authorList>
            <person name="Yoshida S."/>
            <person name="Kim S."/>
            <person name="Wafula E.K."/>
            <person name="Tanskanen J."/>
            <person name="Kim Y.M."/>
            <person name="Honaas L."/>
            <person name="Yang Z."/>
            <person name="Spallek T."/>
            <person name="Conn C.E."/>
            <person name="Ichihashi Y."/>
            <person name="Cheong K."/>
            <person name="Cui S."/>
            <person name="Der J.P."/>
            <person name="Gundlach H."/>
            <person name="Jiao Y."/>
            <person name="Hori C."/>
            <person name="Ishida J.K."/>
            <person name="Kasahara H."/>
            <person name="Kiba T."/>
            <person name="Kim M.S."/>
            <person name="Koo N."/>
            <person name="Laohavisit A."/>
            <person name="Lee Y.H."/>
            <person name="Lumba S."/>
            <person name="McCourt P."/>
            <person name="Mortimer J.C."/>
            <person name="Mutuku J.M."/>
            <person name="Nomura T."/>
            <person name="Sasaki-Sekimoto Y."/>
            <person name="Seto Y."/>
            <person name="Wang Y."/>
            <person name="Wakatake T."/>
            <person name="Sakakibara H."/>
            <person name="Demura T."/>
            <person name="Yamaguchi S."/>
            <person name="Yoneyama K."/>
            <person name="Manabe R.I."/>
            <person name="Nelson D.C."/>
            <person name="Schulman A.H."/>
            <person name="Timko M.P."/>
            <person name="dePamphilis C.W."/>
            <person name="Choi D."/>
            <person name="Shirasu K."/>
        </authorList>
    </citation>
    <scope>NUCLEOTIDE SEQUENCE [LARGE SCALE GENOMIC DNA]</scope>
    <source>
        <strain evidence="3">cv. UVA1</strain>
    </source>
</reference>
<organism evidence="2 3">
    <name type="scientific">Striga asiatica</name>
    <name type="common">Asiatic witchweed</name>
    <name type="synonym">Buchnera asiatica</name>
    <dbReference type="NCBI Taxonomy" id="4170"/>
    <lineage>
        <taxon>Eukaryota</taxon>
        <taxon>Viridiplantae</taxon>
        <taxon>Streptophyta</taxon>
        <taxon>Embryophyta</taxon>
        <taxon>Tracheophyta</taxon>
        <taxon>Spermatophyta</taxon>
        <taxon>Magnoliopsida</taxon>
        <taxon>eudicotyledons</taxon>
        <taxon>Gunneridae</taxon>
        <taxon>Pentapetalae</taxon>
        <taxon>asterids</taxon>
        <taxon>lamiids</taxon>
        <taxon>Lamiales</taxon>
        <taxon>Orobanchaceae</taxon>
        <taxon>Buchnereae</taxon>
        <taxon>Striga</taxon>
    </lineage>
</organism>
<sequence length="257" mass="27842">MKKKKVLISKANIKNPIKSSKATEDEHEKKTRRLYPPSPPPPPPPPVEPSHRLHRQVLSGVSKKSPAKSMNMGSSCCGSFPSGLLAILQHEKTSVFVPRTGGYFLILLSVATSEAWEVEKPAALNLEKALSSGSGQPDWWDPAYLSAYSPRAVPAPSNYCKSKNASLTESIKLSAISKRRSSTSGSIASVASVAGAEGRTSLEKTLREFALATAAVEIRHCGACPAVHSEPARKSNKLQLLEHFNETDLHRMSKHQL</sequence>
<evidence type="ECO:0000313" key="2">
    <source>
        <dbReference type="EMBL" id="GER53571.1"/>
    </source>
</evidence>
<evidence type="ECO:0000256" key="1">
    <source>
        <dbReference type="SAM" id="MobiDB-lite"/>
    </source>
</evidence>
<feature type="region of interest" description="Disordered" evidence="1">
    <location>
        <begin position="1"/>
        <end position="51"/>
    </location>
</feature>
<evidence type="ECO:0000313" key="3">
    <source>
        <dbReference type="Proteomes" id="UP000325081"/>
    </source>
</evidence>
<dbReference type="AlphaFoldDB" id="A0A5A7RB78"/>
<name>A0A5A7RB78_STRAF</name>
<feature type="compositionally biased region" description="Pro residues" evidence="1">
    <location>
        <begin position="36"/>
        <end position="48"/>
    </location>
</feature>
<proteinExistence type="predicted"/>
<comment type="caution">
    <text evidence="2">The sequence shown here is derived from an EMBL/GenBank/DDBJ whole genome shotgun (WGS) entry which is preliminary data.</text>
</comment>
<dbReference type="Proteomes" id="UP000325081">
    <property type="component" value="Unassembled WGS sequence"/>
</dbReference>
<dbReference type="EMBL" id="BKCP01010626">
    <property type="protein sequence ID" value="GER53571.1"/>
    <property type="molecule type" value="Genomic_DNA"/>
</dbReference>
<keyword evidence="3" id="KW-1185">Reference proteome</keyword>
<gene>
    <name evidence="2" type="ORF">STAS_31116</name>
</gene>